<evidence type="ECO:0000313" key="1">
    <source>
        <dbReference type="EMBL" id="GBO46376.1"/>
    </source>
</evidence>
<reference evidence="1 2" key="1">
    <citation type="journal article" date="2019" name="Sci. Rep.">
        <title>Orb-weaving spider Araneus ventricosus genome elucidates the spidroin gene catalogue.</title>
        <authorList>
            <person name="Kono N."/>
            <person name="Nakamura H."/>
            <person name="Ohtoshi R."/>
            <person name="Moran D.A.P."/>
            <person name="Shinohara A."/>
            <person name="Yoshida Y."/>
            <person name="Fujiwara M."/>
            <person name="Mori M."/>
            <person name="Tomita M."/>
            <person name="Arakawa K."/>
        </authorList>
    </citation>
    <scope>NUCLEOTIDE SEQUENCE [LARGE SCALE GENOMIC DNA]</scope>
</reference>
<sequence length="110" mass="12161">MKDGQIKTVRSTLANGMAAIAVANTLEQHITGLLTNQIRLSVISALSEIGTISICREFPIGKFSSEKLLINISFSDQIYQNGNRFSDTDLKDMVSKILDQFPMKGQAKKR</sequence>
<organism evidence="1 2">
    <name type="scientific">Araneus ventricosus</name>
    <name type="common">Orbweaver spider</name>
    <name type="synonym">Epeira ventricosa</name>
    <dbReference type="NCBI Taxonomy" id="182803"/>
    <lineage>
        <taxon>Eukaryota</taxon>
        <taxon>Metazoa</taxon>
        <taxon>Ecdysozoa</taxon>
        <taxon>Arthropoda</taxon>
        <taxon>Chelicerata</taxon>
        <taxon>Arachnida</taxon>
        <taxon>Araneae</taxon>
        <taxon>Araneomorphae</taxon>
        <taxon>Entelegynae</taxon>
        <taxon>Araneoidea</taxon>
        <taxon>Araneidae</taxon>
        <taxon>Araneus</taxon>
    </lineage>
</organism>
<accession>A0A4Y2XAZ0</accession>
<gene>
    <name evidence="1" type="ORF">AVEN_14272_1</name>
</gene>
<comment type="caution">
    <text evidence="1">The sequence shown here is derived from an EMBL/GenBank/DDBJ whole genome shotgun (WGS) entry which is preliminary data.</text>
</comment>
<evidence type="ECO:0000313" key="2">
    <source>
        <dbReference type="Proteomes" id="UP000499080"/>
    </source>
</evidence>
<proteinExistence type="predicted"/>
<dbReference type="Proteomes" id="UP000499080">
    <property type="component" value="Unassembled WGS sequence"/>
</dbReference>
<keyword evidence="2" id="KW-1185">Reference proteome</keyword>
<dbReference type="EMBL" id="BGPR01074000">
    <property type="protein sequence ID" value="GBO46376.1"/>
    <property type="molecule type" value="Genomic_DNA"/>
</dbReference>
<dbReference type="AlphaFoldDB" id="A0A4Y2XAZ0"/>
<name>A0A4Y2XAZ0_ARAVE</name>
<protein>
    <submittedName>
        <fullName evidence="1">Uncharacterized protein</fullName>
    </submittedName>
</protein>